<gene>
    <name evidence="1" type="ORF">SG35_019870</name>
</gene>
<dbReference type="RefSeq" id="WP_152646772.1">
    <property type="nucleotide sequence ID" value="NZ_CP059735.1"/>
</dbReference>
<keyword evidence="2" id="KW-1185">Reference proteome</keyword>
<name>A0AAE9YNG8_9GAMM</name>
<protein>
    <submittedName>
        <fullName evidence="1">ABC transporter substrate-binding protein</fullName>
    </submittedName>
</protein>
<dbReference type="KEGG" id="tact:SG35_019870"/>
<reference evidence="1 2" key="1">
    <citation type="journal article" date="2015" name="Genome Announc.">
        <title>Draft Genome Sequences of Marine Isolates of Thalassomonas viridans and Thalassomonas actiniarum.</title>
        <authorList>
            <person name="Olonade I."/>
            <person name="van Zyl L.J."/>
            <person name="Trindade M."/>
        </authorList>
    </citation>
    <scope>NUCLEOTIDE SEQUENCE [LARGE SCALE GENOMIC DNA]</scope>
    <source>
        <strain evidence="1 2">A5K-106</strain>
    </source>
</reference>
<sequence length="259" mass="29163">MSSILLVYKILTLSIFIFSVLTHALVNEESGSNSTEQVITIFALDIPGLHNPDGQGAYDVIIKKIMAGQFIIKIEPLPPKRSLVYFDRCEHCCFSPGNTDGNFYDFNQEIRETEPMAVAKIFIFSDYGREPFRHLSELEGKEVGIRMGMPLSHNIIESIDKKKFNVQYAASLEANLTRLKLGRIEAALGWFPDSDLLFAQNKMKPYPHNKAFPVAVHNDALACKGVPERFFQVFNQGIKILRASGELQRIIGPSYAEPH</sequence>
<accession>A0AAE9YNG8</accession>
<dbReference type="EMBL" id="CP059735">
    <property type="protein sequence ID" value="WDD97558.1"/>
    <property type="molecule type" value="Genomic_DNA"/>
</dbReference>
<organism evidence="1 2">
    <name type="scientific">Thalassomonas actiniarum</name>
    <dbReference type="NCBI Taxonomy" id="485447"/>
    <lineage>
        <taxon>Bacteria</taxon>
        <taxon>Pseudomonadati</taxon>
        <taxon>Pseudomonadota</taxon>
        <taxon>Gammaproteobacteria</taxon>
        <taxon>Alteromonadales</taxon>
        <taxon>Colwelliaceae</taxon>
        <taxon>Thalassomonas</taxon>
    </lineage>
</organism>
<dbReference type="SUPFAM" id="SSF53850">
    <property type="entry name" value="Periplasmic binding protein-like II"/>
    <property type="match status" value="1"/>
</dbReference>
<proteinExistence type="predicted"/>
<dbReference type="Proteomes" id="UP000032568">
    <property type="component" value="Chromosome"/>
</dbReference>
<dbReference type="Gene3D" id="3.40.190.10">
    <property type="entry name" value="Periplasmic binding protein-like II"/>
    <property type="match status" value="2"/>
</dbReference>
<dbReference type="AlphaFoldDB" id="A0AAE9YNG8"/>
<evidence type="ECO:0000313" key="2">
    <source>
        <dbReference type="Proteomes" id="UP000032568"/>
    </source>
</evidence>
<evidence type="ECO:0000313" key="1">
    <source>
        <dbReference type="EMBL" id="WDD97558.1"/>
    </source>
</evidence>
<reference evidence="1 2" key="2">
    <citation type="journal article" date="2022" name="Mar. Drugs">
        <title>Bioassay-Guided Fractionation Leads to the Detection of Cholic Acid Generated by the Rare Thalassomonas sp.</title>
        <authorList>
            <person name="Pheiffer F."/>
            <person name="Schneider Y.K."/>
            <person name="Hansen E.H."/>
            <person name="Andersen J.H."/>
            <person name="Isaksson J."/>
            <person name="Busche T."/>
            <person name="R C."/>
            <person name="Kalinowski J."/>
            <person name="Zyl L.V."/>
            <person name="Trindade M."/>
        </authorList>
    </citation>
    <scope>NUCLEOTIDE SEQUENCE [LARGE SCALE GENOMIC DNA]</scope>
    <source>
        <strain evidence="1 2">A5K-106</strain>
    </source>
</reference>